<dbReference type="SUPFAM" id="SSF50475">
    <property type="entry name" value="FMN-binding split barrel"/>
    <property type="match status" value="1"/>
</dbReference>
<dbReference type="RefSeq" id="WP_146660597.1">
    <property type="nucleotide sequence ID" value="NZ_CP019791.1"/>
</dbReference>
<dbReference type="OrthoDB" id="5396341at2"/>
<dbReference type="InterPro" id="IPR011576">
    <property type="entry name" value="Pyridox_Oxase_N"/>
</dbReference>
<keyword evidence="3" id="KW-1185">Reference proteome</keyword>
<dbReference type="InterPro" id="IPR012349">
    <property type="entry name" value="Split_barrel_FMN-bd"/>
</dbReference>
<proteinExistence type="predicted"/>
<dbReference type="AlphaFoldDB" id="A0A1U9NJQ7"/>
<sequence>MDKQKIEQAVHFAANVGPVCIATVDNQGMPHVDAAGQIDLGAEDNVYLTRCFGPQTLMDLKQNDHIAVLIWNEQSQDGYQLIGQCSKIEEISEHGETQEMFDAEQAYYKGEQRLTVHVDKVSELKQKSSSGA</sequence>
<evidence type="ECO:0000313" key="3">
    <source>
        <dbReference type="Proteomes" id="UP000189674"/>
    </source>
</evidence>
<feature type="domain" description="Pyridoxamine 5'-phosphate oxidase N-terminal" evidence="1">
    <location>
        <begin position="8"/>
        <end position="97"/>
    </location>
</feature>
<reference evidence="3" key="1">
    <citation type="submission" date="2017-02" db="EMBL/GenBank/DDBJ databases">
        <title>Comparative genomics and description of representatives of a novel lineage of planctomycetes thriving in anoxic sediments.</title>
        <authorList>
            <person name="Spring S."/>
            <person name="Bunk B."/>
            <person name="Sproer C."/>
        </authorList>
    </citation>
    <scope>NUCLEOTIDE SEQUENCE [LARGE SCALE GENOMIC DNA]</scope>
    <source>
        <strain evidence="3">ST-NAGAB-D1</strain>
    </source>
</reference>
<organism evidence="2 3">
    <name type="scientific">Anaerohalosphaera lusitana</name>
    <dbReference type="NCBI Taxonomy" id="1936003"/>
    <lineage>
        <taxon>Bacteria</taxon>
        <taxon>Pseudomonadati</taxon>
        <taxon>Planctomycetota</taxon>
        <taxon>Phycisphaerae</taxon>
        <taxon>Sedimentisphaerales</taxon>
        <taxon>Anaerohalosphaeraceae</taxon>
        <taxon>Anaerohalosphaera</taxon>
    </lineage>
</organism>
<evidence type="ECO:0000259" key="1">
    <source>
        <dbReference type="Pfam" id="PF01243"/>
    </source>
</evidence>
<name>A0A1U9NJQ7_9BACT</name>
<dbReference type="PANTHER" id="PTHR40660:SF1">
    <property type="entry name" value="5'-PHOSPHATE OXIDASE PUTATIVE DOMAIN-CONTAINING PROTEIN-RELATED"/>
    <property type="match status" value="1"/>
</dbReference>
<protein>
    <submittedName>
        <fullName evidence="2">Pyridoxamine 5'-phosphate oxidase</fullName>
    </submittedName>
</protein>
<dbReference type="EMBL" id="CP019791">
    <property type="protein sequence ID" value="AQT67974.1"/>
    <property type="molecule type" value="Genomic_DNA"/>
</dbReference>
<dbReference type="STRING" id="1936003.STSP2_01128"/>
<gene>
    <name evidence="2" type="ORF">STSP2_01128</name>
</gene>
<dbReference type="Pfam" id="PF01243">
    <property type="entry name" value="PNPOx_N"/>
    <property type="match status" value="1"/>
</dbReference>
<accession>A0A1U9NJQ7</accession>
<dbReference type="KEGG" id="alus:STSP2_01128"/>
<evidence type="ECO:0000313" key="2">
    <source>
        <dbReference type="EMBL" id="AQT67974.1"/>
    </source>
</evidence>
<dbReference type="Proteomes" id="UP000189674">
    <property type="component" value="Chromosome"/>
</dbReference>
<dbReference type="Gene3D" id="2.30.110.10">
    <property type="entry name" value="Electron Transport, Fmn-binding Protein, Chain A"/>
    <property type="match status" value="1"/>
</dbReference>
<dbReference type="PANTHER" id="PTHR40660">
    <property type="entry name" value="5'-PHOSPHATE OXIDASE PUTATIVE DOMAIN-CONTAINING PROTEIN-RELATED"/>
    <property type="match status" value="1"/>
</dbReference>